<comment type="caution">
    <text evidence="4">The sequence shown here is derived from an EMBL/GenBank/DDBJ whole genome shotgun (WGS) entry which is preliminary data.</text>
</comment>
<sequence length="177" mass="19612">MAREVRQATTGDAEGIHKTARASWHAAYDDVLGPETVDEIVDDWYALGDLESSIADASRRDDAMFLVVDADGEDAASAVLDRCRGFAHVVPWPEETSVAYLVRLYVDPDVWGEGTGTELLEFLENGLADRFDRIRLAVLADNRVGVSFYDGTGFECVETRESELANGLEEYVYEKPI</sequence>
<evidence type="ECO:0000256" key="2">
    <source>
        <dbReference type="ARBA" id="ARBA00023315"/>
    </source>
</evidence>
<dbReference type="AlphaFoldDB" id="A0A3N6MKR4"/>
<protein>
    <submittedName>
        <fullName evidence="4">GNAT family N-acetyltransferase</fullName>
    </submittedName>
</protein>
<name>A0A3N6MKR4_NATCH</name>
<evidence type="ECO:0000259" key="3">
    <source>
        <dbReference type="PROSITE" id="PS51186"/>
    </source>
</evidence>
<dbReference type="Gene3D" id="3.40.630.30">
    <property type="match status" value="1"/>
</dbReference>
<dbReference type="EMBL" id="REGA01000003">
    <property type="protein sequence ID" value="RQG96561.1"/>
    <property type="molecule type" value="Genomic_DNA"/>
</dbReference>
<gene>
    <name evidence="4" type="ORF">EA473_05470</name>
</gene>
<dbReference type="PANTHER" id="PTHR43877">
    <property type="entry name" value="AMINOALKYLPHOSPHONATE N-ACETYLTRANSFERASE-RELATED-RELATED"/>
    <property type="match status" value="1"/>
</dbReference>
<dbReference type="GO" id="GO:0016747">
    <property type="term" value="F:acyltransferase activity, transferring groups other than amino-acyl groups"/>
    <property type="evidence" value="ECO:0007669"/>
    <property type="project" value="InterPro"/>
</dbReference>
<dbReference type="Proteomes" id="UP000282323">
    <property type="component" value="Unassembled WGS sequence"/>
</dbReference>
<evidence type="ECO:0000313" key="4">
    <source>
        <dbReference type="EMBL" id="RQG96561.1"/>
    </source>
</evidence>
<dbReference type="CDD" id="cd04301">
    <property type="entry name" value="NAT_SF"/>
    <property type="match status" value="1"/>
</dbReference>
<dbReference type="InterPro" id="IPR016181">
    <property type="entry name" value="Acyl_CoA_acyltransferase"/>
</dbReference>
<feature type="domain" description="N-acetyltransferase" evidence="3">
    <location>
        <begin position="3"/>
        <end position="177"/>
    </location>
</feature>
<organism evidence="4 5">
    <name type="scientific">Natrarchaeobius chitinivorans</name>
    <dbReference type="NCBI Taxonomy" id="1679083"/>
    <lineage>
        <taxon>Archaea</taxon>
        <taxon>Methanobacteriati</taxon>
        <taxon>Methanobacteriota</taxon>
        <taxon>Stenosarchaea group</taxon>
        <taxon>Halobacteria</taxon>
        <taxon>Halobacteriales</taxon>
        <taxon>Natrialbaceae</taxon>
        <taxon>Natrarchaeobius</taxon>
    </lineage>
</organism>
<keyword evidence="1 4" id="KW-0808">Transferase</keyword>
<evidence type="ECO:0000256" key="1">
    <source>
        <dbReference type="ARBA" id="ARBA00022679"/>
    </source>
</evidence>
<dbReference type="OrthoDB" id="11597at2157"/>
<dbReference type="SUPFAM" id="SSF55729">
    <property type="entry name" value="Acyl-CoA N-acyltransferases (Nat)"/>
    <property type="match status" value="1"/>
</dbReference>
<proteinExistence type="predicted"/>
<dbReference type="InterPro" id="IPR000182">
    <property type="entry name" value="GNAT_dom"/>
</dbReference>
<reference evidence="4 5" key="1">
    <citation type="submission" date="2018-10" db="EMBL/GenBank/DDBJ databases">
        <title>Natrarchaeobius chitinivorans gen. nov., sp. nov., and Natrarchaeobius haloalkaliphilus sp. nov., alkaliphilic, chitin-utilizing haloarchaea from hypersaline alkaline lakes.</title>
        <authorList>
            <person name="Sorokin D.Y."/>
            <person name="Elcheninov A.G."/>
            <person name="Kostrikina N.A."/>
            <person name="Bale N.J."/>
            <person name="Sinninghe Damste J.S."/>
            <person name="Khijniak T.V."/>
            <person name="Kublanov I.V."/>
            <person name="Toshchakov S.V."/>
        </authorList>
    </citation>
    <scope>NUCLEOTIDE SEQUENCE [LARGE SCALE GENOMIC DNA]</scope>
    <source>
        <strain evidence="4 5">AArcht4T</strain>
    </source>
</reference>
<keyword evidence="2" id="KW-0012">Acyltransferase</keyword>
<dbReference type="PROSITE" id="PS51186">
    <property type="entry name" value="GNAT"/>
    <property type="match status" value="1"/>
</dbReference>
<dbReference type="InterPro" id="IPR050832">
    <property type="entry name" value="Bact_Acetyltransf"/>
</dbReference>
<dbReference type="RefSeq" id="WP_124194633.1">
    <property type="nucleotide sequence ID" value="NZ_REGA01000003.1"/>
</dbReference>
<dbReference type="Pfam" id="PF00583">
    <property type="entry name" value="Acetyltransf_1"/>
    <property type="match status" value="1"/>
</dbReference>
<evidence type="ECO:0000313" key="5">
    <source>
        <dbReference type="Proteomes" id="UP000282323"/>
    </source>
</evidence>
<accession>A0A3N6MKR4</accession>
<keyword evidence="5" id="KW-1185">Reference proteome</keyword>